<dbReference type="RefSeq" id="WP_012715751.1">
    <property type="nucleotide sequence ID" value="NC_012622.1"/>
</dbReference>
<dbReference type="PANTHER" id="PTHR46401:SF2">
    <property type="entry name" value="GLYCOSYLTRANSFERASE WBBK-RELATED"/>
    <property type="match status" value="1"/>
</dbReference>
<organism evidence="3 4">
    <name type="scientific">Saccharolobus islandicus (strain Y.G.57.14 / Yellowstone #1)</name>
    <name type="common">Sulfolobus islandicus</name>
    <dbReference type="NCBI Taxonomy" id="439386"/>
    <lineage>
        <taxon>Archaea</taxon>
        <taxon>Thermoproteota</taxon>
        <taxon>Thermoprotei</taxon>
        <taxon>Sulfolobales</taxon>
        <taxon>Sulfolobaceae</taxon>
        <taxon>Saccharolobus</taxon>
    </lineage>
</organism>
<accession>C3NBD7</accession>
<proteinExistence type="predicted"/>
<dbReference type="GeneID" id="7807410"/>
<evidence type="ECO:0000256" key="1">
    <source>
        <dbReference type="ARBA" id="ARBA00022679"/>
    </source>
</evidence>
<evidence type="ECO:0000313" key="4">
    <source>
        <dbReference type="Proteomes" id="UP000002308"/>
    </source>
</evidence>
<evidence type="ECO:0000259" key="2">
    <source>
        <dbReference type="Pfam" id="PF00534"/>
    </source>
</evidence>
<reference evidence="3 4" key="1">
    <citation type="journal article" date="2009" name="Proc. Natl. Acad. Sci. U.S.A.">
        <title>Biogeography of the Sulfolobus islandicus pan-genome.</title>
        <authorList>
            <person name="Reno M.L."/>
            <person name="Held N.L."/>
            <person name="Fields C.J."/>
            <person name="Burke P.V."/>
            <person name="Whitaker R.J."/>
        </authorList>
    </citation>
    <scope>NUCLEOTIDE SEQUENCE [LARGE SCALE GENOMIC DNA]</scope>
    <source>
        <strain evidence="4">Y.G.57.14 / Yellowstone #1</strain>
    </source>
</reference>
<protein>
    <submittedName>
        <fullName evidence="3">Glycosyl transferase group 1</fullName>
    </submittedName>
</protein>
<dbReference type="Gene3D" id="3.40.50.2000">
    <property type="entry name" value="Glycogen Phosphorylase B"/>
    <property type="match status" value="1"/>
</dbReference>
<dbReference type="Proteomes" id="UP000002308">
    <property type="component" value="Chromosome"/>
</dbReference>
<dbReference type="GO" id="GO:0016757">
    <property type="term" value="F:glycosyltransferase activity"/>
    <property type="evidence" value="ECO:0007669"/>
    <property type="project" value="InterPro"/>
</dbReference>
<name>C3NBD7_SACI7</name>
<dbReference type="SUPFAM" id="SSF53756">
    <property type="entry name" value="UDP-Glycosyltransferase/glycogen phosphorylase"/>
    <property type="match status" value="1"/>
</dbReference>
<dbReference type="AlphaFoldDB" id="C3NBD7"/>
<dbReference type="Pfam" id="PF00534">
    <property type="entry name" value="Glycos_transf_1"/>
    <property type="match status" value="1"/>
</dbReference>
<evidence type="ECO:0000313" key="3">
    <source>
        <dbReference type="EMBL" id="ACP44922.1"/>
    </source>
</evidence>
<dbReference type="HOGENOM" id="CLU_684466_0_0_2"/>
<dbReference type="PANTHER" id="PTHR46401">
    <property type="entry name" value="GLYCOSYLTRANSFERASE WBBK-RELATED"/>
    <property type="match status" value="1"/>
</dbReference>
<dbReference type="InterPro" id="IPR001296">
    <property type="entry name" value="Glyco_trans_1"/>
</dbReference>
<gene>
    <name evidence="3" type="ordered locus">YG5714_0629</name>
</gene>
<dbReference type="CAZy" id="GT4">
    <property type="family name" value="Glycosyltransferase Family 4"/>
</dbReference>
<sequence>MLIIGELPVHFGGGGSIRNEEILKRFKGKLDFEFIPSVINIRNSLYDNNYREILIKKIHELKLNVPYEIINIIDSNKQISTLKIINKISNVVRENDIIYSQADVPEDLYLLSKLRGTHKGFLIQGSWFFKNLLEDVKIDYVSNIDIKYNFIKYFGITIKRSLFRNFVIHYLSKKIDFINTINPYNPEFTVIKNRGITKNIVYPGNAIDECTPFSSKKENYIIYPARTSPTKGFLLLPFILKKVVDKNTDLKLYLTVNKDSNFPYKERFLKLIRKFGIENNIEFLGLQHKKRLFEYISRAWAVLIPSLRDSYSLAILESLCLNTIFIGLNIPTLNYLYNDLKPVILANSLREISDKIISIYKMKDEDYKSLFLDKKIQDFINLHKDWNIVAEKELYTFTKLNI</sequence>
<dbReference type="EMBL" id="CP001403">
    <property type="protein sequence ID" value="ACP44922.1"/>
    <property type="molecule type" value="Genomic_DNA"/>
</dbReference>
<keyword evidence="1 3" id="KW-0808">Transferase</keyword>
<dbReference type="KEGG" id="siy:YG5714_0629"/>
<feature type="domain" description="Glycosyl transferase family 1" evidence="2">
    <location>
        <begin position="215"/>
        <end position="363"/>
    </location>
</feature>